<feature type="transmembrane region" description="Helical" evidence="1">
    <location>
        <begin position="26"/>
        <end position="47"/>
    </location>
</feature>
<keyword evidence="3" id="KW-1185">Reference proteome</keyword>
<feature type="transmembrane region" description="Helical" evidence="1">
    <location>
        <begin position="130"/>
        <end position="152"/>
    </location>
</feature>
<evidence type="ECO:0000313" key="2">
    <source>
        <dbReference type="EMBL" id="SHM20982.1"/>
    </source>
</evidence>
<dbReference type="AlphaFoldDB" id="A0A1M7GX49"/>
<proteinExistence type="predicted"/>
<sequence>MVSLLLLEYSIEGDCIRRIRKFLYSIWGKLLFLLLGLVIGGIIGACFIDIKSFPSVLCMMACVILLGIFITISFEIDMSRFMIKADKKRRSIIYVYWAFAFIIFALYYTMNYKKFKVTYKTNIFGIDQMQYIYLVNFAIFLVLGILIYQIIIQQYSIKNIGKGGVELERIVTNDGLAALETNTDMVSSICKQLGALDEIVQYLYYQGYVDDLLPYTDYVEILGRILLPLSDNHDDVIIQTLTESSYLEYLNHENSLSVGRIRKITYELDKYAILKVEDTIHIKYKLAAFHEYKSHPYVYIVVKLGPLYDIKIGELIYAYVKSFEALYSKYVMLLLEERDE</sequence>
<dbReference type="STRING" id="1120996.SAMN02746066_01179"/>
<dbReference type="EMBL" id="FRCP01000007">
    <property type="protein sequence ID" value="SHM20982.1"/>
    <property type="molecule type" value="Genomic_DNA"/>
</dbReference>
<keyword evidence="1" id="KW-0812">Transmembrane</keyword>
<accession>A0A1M7GX49</accession>
<reference evidence="2 3" key="1">
    <citation type="submission" date="2016-11" db="EMBL/GenBank/DDBJ databases">
        <authorList>
            <person name="Jaros S."/>
            <person name="Januszkiewicz K."/>
            <person name="Wedrychowicz H."/>
        </authorList>
    </citation>
    <scope>NUCLEOTIDE SEQUENCE [LARGE SCALE GENOMIC DNA]</scope>
    <source>
        <strain evidence="2 3">DSM 15930</strain>
    </source>
</reference>
<keyword evidence="1" id="KW-0472">Membrane</keyword>
<name>A0A1M7GX49_9FIRM</name>
<organism evidence="2 3">
    <name type="scientific">Anaerosporobacter mobilis DSM 15930</name>
    <dbReference type="NCBI Taxonomy" id="1120996"/>
    <lineage>
        <taxon>Bacteria</taxon>
        <taxon>Bacillati</taxon>
        <taxon>Bacillota</taxon>
        <taxon>Clostridia</taxon>
        <taxon>Lachnospirales</taxon>
        <taxon>Lachnospiraceae</taxon>
        <taxon>Anaerosporobacter</taxon>
    </lineage>
</organism>
<keyword evidence="1" id="KW-1133">Transmembrane helix</keyword>
<gene>
    <name evidence="2" type="ORF">SAMN02746066_01179</name>
</gene>
<feature type="transmembrane region" description="Helical" evidence="1">
    <location>
        <begin position="93"/>
        <end position="110"/>
    </location>
</feature>
<feature type="transmembrane region" description="Helical" evidence="1">
    <location>
        <begin position="53"/>
        <end position="72"/>
    </location>
</feature>
<evidence type="ECO:0000313" key="3">
    <source>
        <dbReference type="Proteomes" id="UP000184038"/>
    </source>
</evidence>
<dbReference type="Proteomes" id="UP000184038">
    <property type="component" value="Unassembled WGS sequence"/>
</dbReference>
<evidence type="ECO:0000256" key="1">
    <source>
        <dbReference type="SAM" id="Phobius"/>
    </source>
</evidence>
<protein>
    <submittedName>
        <fullName evidence="2">Uncharacterized protein</fullName>
    </submittedName>
</protein>